<dbReference type="AlphaFoldDB" id="A0A8J3CK59"/>
<protein>
    <submittedName>
        <fullName evidence="3">Lipase</fullName>
    </submittedName>
</protein>
<accession>A0A8J3CK59</accession>
<evidence type="ECO:0000256" key="1">
    <source>
        <dbReference type="SAM" id="MobiDB-lite"/>
    </source>
</evidence>
<dbReference type="Pfam" id="PF03583">
    <property type="entry name" value="LIP"/>
    <property type="match status" value="1"/>
</dbReference>
<keyword evidence="4" id="KW-1185">Reference proteome</keyword>
<dbReference type="InterPro" id="IPR005152">
    <property type="entry name" value="Lipase_secreted"/>
</dbReference>
<name>A0A8J3CK59_9PSEU</name>
<comment type="caution">
    <text evidence="3">The sequence shown here is derived from an EMBL/GenBank/DDBJ whole genome shotgun (WGS) entry which is preliminary data.</text>
</comment>
<dbReference type="SUPFAM" id="SSF53474">
    <property type="entry name" value="alpha/beta-Hydrolases"/>
    <property type="match status" value="1"/>
</dbReference>
<dbReference type="Proteomes" id="UP000637578">
    <property type="component" value="Unassembled WGS sequence"/>
</dbReference>
<evidence type="ECO:0000256" key="2">
    <source>
        <dbReference type="SAM" id="SignalP"/>
    </source>
</evidence>
<dbReference type="EMBL" id="BMMK01000047">
    <property type="protein sequence ID" value="GGM80298.1"/>
    <property type="molecule type" value="Genomic_DNA"/>
</dbReference>
<dbReference type="InterPro" id="IPR029058">
    <property type="entry name" value="AB_hydrolase_fold"/>
</dbReference>
<dbReference type="GO" id="GO:0016042">
    <property type="term" value="P:lipid catabolic process"/>
    <property type="evidence" value="ECO:0007669"/>
    <property type="project" value="InterPro"/>
</dbReference>
<feature type="chain" id="PRO_5039544872" evidence="2">
    <location>
        <begin position="34"/>
        <end position="416"/>
    </location>
</feature>
<gene>
    <name evidence="3" type="ORF">GCM10012275_58680</name>
</gene>
<organism evidence="3 4">
    <name type="scientific">Longimycelium tulufanense</name>
    <dbReference type="NCBI Taxonomy" id="907463"/>
    <lineage>
        <taxon>Bacteria</taxon>
        <taxon>Bacillati</taxon>
        <taxon>Actinomycetota</taxon>
        <taxon>Actinomycetes</taxon>
        <taxon>Pseudonocardiales</taxon>
        <taxon>Pseudonocardiaceae</taxon>
        <taxon>Longimycelium</taxon>
    </lineage>
</organism>
<proteinExistence type="predicted"/>
<evidence type="ECO:0000313" key="3">
    <source>
        <dbReference type="EMBL" id="GGM80298.1"/>
    </source>
</evidence>
<reference evidence="3" key="1">
    <citation type="journal article" date="2014" name="Int. J. Syst. Evol. Microbiol.">
        <title>Complete genome sequence of Corynebacterium casei LMG S-19264T (=DSM 44701T), isolated from a smear-ripened cheese.</title>
        <authorList>
            <consortium name="US DOE Joint Genome Institute (JGI-PGF)"/>
            <person name="Walter F."/>
            <person name="Albersmeier A."/>
            <person name="Kalinowski J."/>
            <person name="Ruckert C."/>
        </authorList>
    </citation>
    <scope>NUCLEOTIDE SEQUENCE</scope>
    <source>
        <strain evidence="3">CGMCC 4.5737</strain>
    </source>
</reference>
<feature type="region of interest" description="Disordered" evidence="1">
    <location>
        <begin position="33"/>
        <end position="62"/>
    </location>
</feature>
<dbReference type="PANTHER" id="PTHR34853:SF1">
    <property type="entry name" value="LIPASE 5"/>
    <property type="match status" value="1"/>
</dbReference>
<dbReference type="GO" id="GO:0004806">
    <property type="term" value="F:triacylglycerol lipase activity"/>
    <property type="evidence" value="ECO:0007669"/>
    <property type="project" value="InterPro"/>
</dbReference>
<sequence length="416" mass="43940">MSSCARPRCRPRFLLALVTAVVTSLTGAEAALAEPQRSNAGTVPTPADDPFYRPPTPLPPGEPGDVIRSRQIAVRVEPTGIAPVPVAAWQVLYRSTSATGKPIAVTGTVLVPRVPWLAGTRPLVSYAVGTHGLGDQCAPSYKMRAGTENEVALIAQPLMRGWAVVLTDYPALGTPDVHHYAVGRAAGQAMLDAARAAQRLPGPGLSPSGPVGFWGYSQGGQAAAFAGELQPSYAPELKTVGAVAGGVPRDLIKLARYVDGGPFFGLALGAIAGYRSAYPDLPYDELVNDKGRKLVAQAGEDCVATMAVRGAFHRLVDLTTVPDVLENPAWRARLTENRPGQRKPTAPVLLYHGDLDELIPYHIARPLLDDYCRLGATVEWKTMPVSEHISGDVVGAPVAVNWLANRFLGTPAGSSC</sequence>
<dbReference type="Gene3D" id="1.10.260.130">
    <property type="match status" value="1"/>
</dbReference>
<keyword evidence="2" id="KW-0732">Signal</keyword>
<feature type="signal peptide" evidence="2">
    <location>
        <begin position="1"/>
        <end position="33"/>
    </location>
</feature>
<dbReference type="Gene3D" id="3.40.50.1820">
    <property type="entry name" value="alpha/beta hydrolase"/>
    <property type="match status" value="1"/>
</dbReference>
<reference evidence="3" key="2">
    <citation type="submission" date="2020-09" db="EMBL/GenBank/DDBJ databases">
        <authorList>
            <person name="Sun Q."/>
            <person name="Zhou Y."/>
        </authorList>
    </citation>
    <scope>NUCLEOTIDE SEQUENCE</scope>
    <source>
        <strain evidence="3">CGMCC 4.5737</strain>
    </source>
</reference>
<dbReference type="PANTHER" id="PTHR34853">
    <property type="match status" value="1"/>
</dbReference>
<feature type="compositionally biased region" description="Pro residues" evidence="1">
    <location>
        <begin position="52"/>
        <end position="62"/>
    </location>
</feature>
<evidence type="ECO:0000313" key="4">
    <source>
        <dbReference type="Proteomes" id="UP000637578"/>
    </source>
</evidence>
<dbReference type="PIRSF" id="PIRSF029171">
    <property type="entry name" value="Esterase_LipA"/>
    <property type="match status" value="1"/>
</dbReference>